<dbReference type="AlphaFoldDB" id="A0A5N6KFB0"/>
<feature type="transmembrane region" description="Helical" evidence="1">
    <location>
        <begin position="154"/>
        <end position="175"/>
    </location>
</feature>
<comment type="caution">
    <text evidence="2">The sequence shown here is derived from an EMBL/GenBank/DDBJ whole genome shotgun (WGS) entry which is preliminary data.</text>
</comment>
<evidence type="ECO:0000256" key="1">
    <source>
        <dbReference type="SAM" id="Phobius"/>
    </source>
</evidence>
<sequence>MWTQQFTLFRLPPITNNDYRACCELTLTCLIYTNDTQRRLRPLSTIAPAYRSLAPESLAPKLRYPDIQLRNLSCFGSAAHSRGQLHCTRLNSTQLNCTQLTRSYYPQPYIQPALHTTFIPFHILSPQYHPSHPIHIHIHIPSLCHTSHPILSHFIHFYLILILLFLMHNHILVLLNSTLSHRFNLHSFYHSFNLI</sequence>
<gene>
    <name evidence="2" type="ORF">EYC80_005806</name>
</gene>
<keyword evidence="1" id="KW-1133">Transmembrane helix</keyword>
<keyword evidence="1" id="KW-0812">Transmembrane</keyword>
<accession>A0A5N6KFB0</accession>
<evidence type="ECO:0000313" key="2">
    <source>
        <dbReference type="EMBL" id="KAB8302382.1"/>
    </source>
</evidence>
<dbReference type="Proteomes" id="UP000326757">
    <property type="component" value="Unassembled WGS sequence"/>
</dbReference>
<name>A0A5N6KFB0_MONLA</name>
<keyword evidence="3" id="KW-1185">Reference proteome</keyword>
<protein>
    <submittedName>
        <fullName evidence="2">Uncharacterized protein</fullName>
    </submittedName>
</protein>
<proteinExistence type="predicted"/>
<evidence type="ECO:0000313" key="3">
    <source>
        <dbReference type="Proteomes" id="UP000326757"/>
    </source>
</evidence>
<keyword evidence="1" id="KW-0472">Membrane</keyword>
<organism evidence="2 3">
    <name type="scientific">Monilinia laxa</name>
    <name type="common">Brown rot fungus</name>
    <name type="synonym">Sclerotinia laxa</name>
    <dbReference type="NCBI Taxonomy" id="61186"/>
    <lineage>
        <taxon>Eukaryota</taxon>
        <taxon>Fungi</taxon>
        <taxon>Dikarya</taxon>
        <taxon>Ascomycota</taxon>
        <taxon>Pezizomycotina</taxon>
        <taxon>Leotiomycetes</taxon>
        <taxon>Helotiales</taxon>
        <taxon>Sclerotiniaceae</taxon>
        <taxon>Monilinia</taxon>
    </lineage>
</organism>
<reference evidence="2 3" key="1">
    <citation type="submission" date="2019-06" db="EMBL/GenBank/DDBJ databases">
        <title>Genome Sequence of the Brown Rot Fungal Pathogen Monilinia laxa.</title>
        <authorList>
            <person name="De Miccolis Angelini R.M."/>
            <person name="Landi L."/>
            <person name="Abate D."/>
            <person name="Pollastro S."/>
            <person name="Romanazzi G."/>
            <person name="Faretra F."/>
        </authorList>
    </citation>
    <scope>NUCLEOTIDE SEQUENCE [LARGE SCALE GENOMIC DNA]</scope>
    <source>
        <strain evidence="2 3">Mlax316</strain>
    </source>
</reference>
<dbReference type="EMBL" id="VIGI01000003">
    <property type="protein sequence ID" value="KAB8302382.1"/>
    <property type="molecule type" value="Genomic_DNA"/>
</dbReference>